<name>A0A561E744_9MICO</name>
<dbReference type="SUPFAM" id="SSF55729">
    <property type="entry name" value="Acyl-CoA N-acyltransferases (Nat)"/>
    <property type="match status" value="1"/>
</dbReference>
<comment type="caution">
    <text evidence="2">The sequence shown here is derived from an EMBL/GenBank/DDBJ whole genome shotgun (WGS) entry which is preliminary data.</text>
</comment>
<organism evidence="2 3">
    <name type="scientific">Rudaeicoccus suwonensis</name>
    <dbReference type="NCBI Taxonomy" id="657409"/>
    <lineage>
        <taxon>Bacteria</taxon>
        <taxon>Bacillati</taxon>
        <taxon>Actinomycetota</taxon>
        <taxon>Actinomycetes</taxon>
        <taxon>Micrococcales</taxon>
        <taxon>Dermacoccaceae</taxon>
        <taxon>Rudaeicoccus</taxon>
    </lineage>
</organism>
<dbReference type="Proteomes" id="UP000318297">
    <property type="component" value="Unassembled WGS sequence"/>
</dbReference>
<dbReference type="RefSeq" id="WP_170226315.1">
    <property type="nucleotide sequence ID" value="NZ_VIVQ01000001.1"/>
</dbReference>
<accession>A0A561E744</accession>
<dbReference type="InterPro" id="IPR016181">
    <property type="entry name" value="Acyl_CoA_acyltransferase"/>
</dbReference>
<evidence type="ECO:0000313" key="3">
    <source>
        <dbReference type="Proteomes" id="UP000318297"/>
    </source>
</evidence>
<dbReference type="InterPro" id="IPR000182">
    <property type="entry name" value="GNAT_dom"/>
</dbReference>
<feature type="domain" description="N-acetyltransferase" evidence="1">
    <location>
        <begin position="121"/>
        <end position="275"/>
    </location>
</feature>
<gene>
    <name evidence="2" type="ORF">BKA23_0199</name>
</gene>
<keyword evidence="2" id="KW-0689">Ribosomal protein</keyword>
<dbReference type="Gene3D" id="3.40.630.30">
    <property type="match status" value="1"/>
</dbReference>
<dbReference type="EMBL" id="VIVQ01000001">
    <property type="protein sequence ID" value="TWE11433.1"/>
    <property type="molecule type" value="Genomic_DNA"/>
</dbReference>
<dbReference type="Pfam" id="PF00583">
    <property type="entry name" value="Acetyltransf_1"/>
    <property type="match status" value="1"/>
</dbReference>
<dbReference type="GO" id="GO:0005840">
    <property type="term" value="C:ribosome"/>
    <property type="evidence" value="ECO:0007669"/>
    <property type="project" value="UniProtKB-KW"/>
</dbReference>
<keyword evidence="3" id="KW-1185">Reference proteome</keyword>
<dbReference type="GO" id="GO:0016747">
    <property type="term" value="F:acyltransferase activity, transferring groups other than amino-acyl groups"/>
    <property type="evidence" value="ECO:0007669"/>
    <property type="project" value="InterPro"/>
</dbReference>
<evidence type="ECO:0000313" key="2">
    <source>
        <dbReference type="EMBL" id="TWE11433.1"/>
    </source>
</evidence>
<dbReference type="AlphaFoldDB" id="A0A561E744"/>
<sequence>MTTSLPPVVHTLAAGPRTDLQILALQGSTIEHRGDHLVIRSPQNPDFHWGNYLHITSGDVDDAARWISLFDKAFPHAAHRAFGLPALPARDAWAAYGMEVSTDDVLATRRLPEQRPLPAGYAVRQLTTSAGWEAQVAAELADNARSGEFDQHEHERFVRAQMASRRALSESGRAAFFGAFAGGGELAADLGIVDLGGTARYQSVGTREAFRQQGLAGHLLGVAARWAHERGAREWVIVTGSTNPAGRLYRSVGFDLDVQIVAAYRKPPIAPGPSA</sequence>
<reference evidence="2 3" key="1">
    <citation type="submission" date="2019-06" db="EMBL/GenBank/DDBJ databases">
        <title>Sequencing the genomes of 1000 actinobacteria strains.</title>
        <authorList>
            <person name="Klenk H.-P."/>
        </authorList>
    </citation>
    <scope>NUCLEOTIDE SEQUENCE [LARGE SCALE GENOMIC DNA]</scope>
    <source>
        <strain evidence="2 3">DSM 19560</strain>
    </source>
</reference>
<protein>
    <submittedName>
        <fullName evidence="2">Ribosomal protein S18 acetylase RimI-like enzyme</fullName>
    </submittedName>
</protein>
<dbReference type="PROSITE" id="PS51186">
    <property type="entry name" value="GNAT"/>
    <property type="match status" value="1"/>
</dbReference>
<evidence type="ECO:0000259" key="1">
    <source>
        <dbReference type="PROSITE" id="PS51186"/>
    </source>
</evidence>
<keyword evidence="2" id="KW-0687">Ribonucleoprotein</keyword>
<dbReference type="CDD" id="cd04301">
    <property type="entry name" value="NAT_SF"/>
    <property type="match status" value="1"/>
</dbReference>
<proteinExistence type="predicted"/>